<protein>
    <recommendedName>
        <fullName evidence="4">Pro-Pol polyprotein</fullName>
    </recommendedName>
</protein>
<sequence length="169" mass="19855">KWYKHIGRLQQIINSSFHRSIGTTPFELLFGTKLRSNVDFRLKELIEEELRDQFQDERNELRNAAKNQILEVQKENRRTYNLRRKEPTKYYVNDLVAIKRTQQGPGLKLKPKFLGPYKITDAKANDTYNVERVGTHEGPLITSTCAEYIKPWTTNKLLPESVSDQNSRM</sequence>
<keyword evidence="1" id="KW-0175">Coiled coil</keyword>
<name>A0A151K387_9HYME</name>
<dbReference type="AlphaFoldDB" id="A0A151K387"/>
<feature type="non-terminal residue" evidence="2">
    <location>
        <position position="1"/>
    </location>
</feature>
<accession>A0A151K387</accession>
<comment type="caution">
    <text evidence="2">The sequence shown here is derived from an EMBL/GenBank/DDBJ whole genome shotgun (WGS) entry which is preliminary data.</text>
</comment>
<dbReference type="EMBL" id="LKEY01037975">
    <property type="protein sequence ID" value="KYN50586.1"/>
    <property type="molecule type" value="Genomic_DNA"/>
</dbReference>
<evidence type="ECO:0008006" key="4">
    <source>
        <dbReference type="Google" id="ProtNLM"/>
    </source>
</evidence>
<proteinExistence type="predicted"/>
<evidence type="ECO:0000256" key="1">
    <source>
        <dbReference type="SAM" id="Coils"/>
    </source>
</evidence>
<dbReference type="Proteomes" id="UP000078492">
    <property type="component" value="Unassembled WGS sequence"/>
</dbReference>
<feature type="coiled-coil region" evidence="1">
    <location>
        <begin position="47"/>
        <end position="78"/>
    </location>
</feature>
<dbReference type="Gene3D" id="3.30.420.10">
    <property type="entry name" value="Ribonuclease H-like superfamily/Ribonuclease H"/>
    <property type="match status" value="1"/>
</dbReference>
<reference evidence="2 3" key="1">
    <citation type="submission" date="2015-09" db="EMBL/GenBank/DDBJ databases">
        <title>Trachymyrmex cornetzi WGS genome.</title>
        <authorList>
            <person name="Nygaard S."/>
            <person name="Hu H."/>
            <person name="Boomsma J."/>
            <person name="Zhang G."/>
        </authorList>
    </citation>
    <scope>NUCLEOTIDE SEQUENCE [LARGE SCALE GENOMIC DNA]</scope>
    <source>
        <strain evidence="2">Tcor2-1</strain>
        <tissue evidence="2">Whole body</tissue>
    </source>
</reference>
<organism evidence="2 3">
    <name type="scientific">Trachymyrmex cornetzi</name>
    <dbReference type="NCBI Taxonomy" id="471704"/>
    <lineage>
        <taxon>Eukaryota</taxon>
        <taxon>Metazoa</taxon>
        <taxon>Ecdysozoa</taxon>
        <taxon>Arthropoda</taxon>
        <taxon>Hexapoda</taxon>
        <taxon>Insecta</taxon>
        <taxon>Pterygota</taxon>
        <taxon>Neoptera</taxon>
        <taxon>Endopterygota</taxon>
        <taxon>Hymenoptera</taxon>
        <taxon>Apocrita</taxon>
        <taxon>Aculeata</taxon>
        <taxon>Formicoidea</taxon>
        <taxon>Formicidae</taxon>
        <taxon>Myrmicinae</taxon>
        <taxon>Trachymyrmex</taxon>
    </lineage>
</organism>
<keyword evidence="3" id="KW-1185">Reference proteome</keyword>
<dbReference type="InterPro" id="IPR036397">
    <property type="entry name" value="RNaseH_sf"/>
</dbReference>
<gene>
    <name evidence="2" type="ORF">ALC57_09709</name>
</gene>
<evidence type="ECO:0000313" key="2">
    <source>
        <dbReference type="EMBL" id="KYN50586.1"/>
    </source>
</evidence>
<dbReference type="GO" id="GO:0003676">
    <property type="term" value="F:nucleic acid binding"/>
    <property type="evidence" value="ECO:0007669"/>
    <property type="project" value="InterPro"/>
</dbReference>
<dbReference type="STRING" id="471704.A0A151K387"/>
<evidence type="ECO:0000313" key="3">
    <source>
        <dbReference type="Proteomes" id="UP000078492"/>
    </source>
</evidence>